<dbReference type="GO" id="GO:0034975">
    <property type="term" value="P:protein folding in endoplasmic reticulum"/>
    <property type="evidence" value="ECO:0007669"/>
    <property type="project" value="TreeGrafter"/>
</dbReference>
<feature type="region of interest" description="Disordered" evidence="5">
    <location>
        <begin position="334"/>
        <end position="362"/>
    </location>
</feature>
<keyword evidence="3 6" id="KW-1133">Transmembrane helix</keyword>
<evidence type="ECO:0000256" key="1">
    <source>
        <dbReference type="ARBA" id="ARBA00004308"/>
    </source>
</evidence>
<feature type="compositionally biased region" description="Basic and acidic residues" evidence="5">
    <location>
        <begin position="746"/>
        <end position="757"/>
    </location>
</feature>
<dbReference type="Proteomes" id="UP000887575">
    <property type="component" value="Unassembled WGS sequence"/>
</dbReference>
<proteinExistence type="predicted"/>
<keyword evidence="4 6" id="KW-0472">Membrane</keyword>
<feature type="compositionally biased region" description="Polar residues" evidence="5">
    <location>
        <begin position="784"/>
        <end position="796"/>
    </location>
</feature>
<feature type="domain" description="SUN" evidence="8">
    <location>
        <begin position="117"/>
        <end position="280"/>
    </location>
</feature>
<evidence type="ECO:0000256" key="7">
    <source>
        <dbReference type="SAM" id="SignalP"/>
    </source>
</evidence>
<sequence length="835" mass="93618">MKNSLRTLFLLLYCFCLTFGGGKELFVNFITRSQFTCPVTDFSAESIGECPNLRQNDPMPLKTIQIDGIDKDLSSILEAANKQAETTTEAPKQPIVTFDEWTKEKLKQEQKRTEEKIASQPNGNGNPTHLRTESSPTSRNYASKECNAKIVLANPEAENTKALLNDKEKDEYMRNPCEVVQKFFIIELCETIQPHTIELGNFELFSGGPKGVRVSSAERFPAAEWNPIIEVEAQDTRTLQSFSLNKAGVYAKFLKIELLSHYGKEHYCTLTMLRIFGMSIVEEYEAEAEIAAGRIGAASMNTAPQPPSSTAVDKAGIPLSSALPIESTEKLAEKAAEKKEEQKAIEPVKKSTAVDPSNESQSTAGRLLKKIVNVVIEKFVPEKEKKRSHSTWSSTCLTCPLQQNMTSSVRVQLFCQLITLTQKERTTKAMMPNQRLIDRHWSRMRYRRVRTAFLQRLTSKQNLCLVPEAAATKAVPKEEPPVIETPTETLKLGKVTIPEITTPPPAQPVEVEAKPSEEKIEKLPPPLPTVVPPMPKEYLDPLPASSLSQKESIFIKLNKRIALLELNMSLSSEYLSELSRQYVAQSEMQEKNIVRAKIIANEAVQNATAHINITLTNQLEMMRKEVDQLAKFLRSVRKESANLQFRLAAHGFREEPEDPTFCETEEGEENDDELAIGHYTITHSRDGFWTTEQVVYIVVTVQVITAVVLTVLQIIFRRAPVIKNSNGPTLTIDDVNRMIEEKLKEMQRQKEVNKEDTGEAGASGAAAKRRKRRRRKQQRETDSAVDSSLPTASITHSDVEDRERHLDILQAEMDGTLGAHILESSTACLVEPISG</sequence>
<dbReference type="PANTHER" id="PTHR12953">
    <property type="entry name" value="MEMBRANE PROTEIN CH1 RELATED"/>
    <property type="match status" value="1"/>
</dbReference>
<evidence type="ECO:0000313" key="9">
    <source>
        <dbReference type="Proteomes" id="UP000887575"/>
    </source>
</evidence>
<dbReference type="Pfam" id="PF07738">
    <property type="entry name" value="Sad1_UNC"/>
    <property type="match status" value="1"/>
</dbReference>
<protein>
    <submittedName>
        <fullName evidence="10">SUN domain-containing protein</fullName>
    </submittedName>
</protein>
<evidence type="ECO:0000256" key="4">
    <source>
        <dbReference type="ARBA" id="ARBA00023136"/>
    </source>
</evidence>
<feature type="chain" id="PRO_5041980889" evidence="7">
    <location>
        <begin position="21"/>
        <end position="835"/>
    </location>
</feature>
<evidence type="ECO:0000313" key="10">
    <source>
        <dbReference type="WBParaSite" id="MBELARI_LOCUS16303"/>
    </source>
</evidence>
<keyword evidence="9" id="KW-1185">Reference proteome</keyword>
<evidence type="ECO:0000259" key="8">
    <source>
        <dbReference type="PROSITE" id="PS51469"/>
    </source>
</evidence>
<dbReference type="WBParaSite" id="MBELARI_LOCUS16303">
    <property type="protein sequence ID" value="MBELARI_LOCUS16303"/>
    <property type="gene ID" value="MBELARI_LOCUS16303"/>
</dbReference>
<evidence type="ECO:0000256" key="3">
    <source>
        <dbReference type="ARBA" id="ARBA00022989"/>
    </source>
</evidence>
<feature type="compositionally biased region" description="Polar residues" evidence="5">
    <location>
        <begin position="119"/>
        <end position="140"/>
    </location>
</feature>
<feature type="compositionally biased region" description="Basic and acidic residues" evidence="5">
    <location>
        <begin position="107"/>
        <end position="117"/>
    </location>
</feature>
<comment type="subcellular location">
    <subcellularLocation>
        <location evidence="1">Endomembrane system</location>
    </subcellularLocation>
</comment>
<dbReference type="GO" id="GO:0005737">
    <property type="term" value="C:cytoplasm"/>
    <property type="evidence" value="ECO:0007669"/>
    <property type="project" value="TreeGrafter"/>
</dbReference>
<dbReference type="GO" id="GO:0012505">
    <property type="term" value="C:endomembrane system"/>
    <property type="evidence" value="ECO:0007669"/>
    <property type="project" value="UniProtKB-SubCell"/>
</dbReference>
<feature type="region of interest" description="Disordered" evidence="5">
    <location>
        <begin position="107"/>
        <end position="140"/>
    </location>
</feature>
<reference evidence="10" key="1">
    <citation type="submission" date="2024-02" db="UniProtKB">
        <authorList>
            <consortium name="WormBaseParasite"/>
        </authorList>
    </citation>
    <scope>IDENTIFICATION</scope>
</reference>
<organism evidence="9 10">
    <name type="scientific">Mesorhabditis belari</name>
    <dbReference type="NCBI Taxonomy" id="2138241"/>
    <lineage>
        <taxon>Eukaryota</taxon>
        <taxon>Metazoa</taxon>
        <taxon>Ecdysozoa</taxon>
        <taxon>Nematoda</taxon>
        <taxon>Chromadorea</taxon>
        <taxon>Rhabditida</taxon>
        <taxon>Rhabditina</taxon>
        <taxon>Rhabditomorpha</taxon>
        <taxon>Rhabditoidea</taxon>
        <taxon>Rhabditidae</taxon>
        <taxon>Mesorhabditinae</taxon>
        <taxon>Mesorhabditis</taxon>
    </lineage>
</organism>
<dbReference type="PROSITE" id="PS51469">
    <property type="entry name" value="SUN"/>
    <property type="match status" value="1"/>
</dbReference>
<keyword evidence="2 6" id="KW-0812">Transmembrane</keyword>
<accession>A0AAF3EQE6</accession>
<dbReference type="AlphaFoldDB" id="A0AAF3EQE6"/>
<dbReference type="InterPro" id="IPR045120">
    <property type="entry name" value="Suco/Slp1-like"/>
</dbReference>
<feature type="compositionally biased region" description="Basic and acidic residues" evidence="5">
    <location>
        <begin position="334"/>
        <end position="349"/>
    </location>
</feature>
<feature type="region of interest" description="Disordered" evidence="5">
    <location>
        <begin position="746"/>
        <end position="801"/>
    </location>
</feature>
<evidence type="ECO:0000256" key="5">
    <source>
        <dbReference type="SAM" id="MobiDB-lite"/>
    </source>
</evidence>
<dbReference type="InterPro" id="IPR012919">
    <property type="entry name" value="SUN_dom"/>
</dbReference>
<feature type="signal peptide" evidence="7">
    <location>
        <begin position="1"/>
        <end position="20"/>
    </location>
</feature>
<keyword evidence="7" id="KW-0732">Signal</keyword>
<evidence type="ECO:0000256" key="2">
    <source>
        <dbReference type="ARBA" id="ARBA00022692"/>
    </source>
</evidence>
<feature type="compositionally biased region" description="Basic residues" evidence="5">
    <location>
        <begin position="767"/>
        <end position="777"/>
    </location>
</feature>
<evidence type="ECO:0000256" key="6">
    <source>
        <dbReference type="SAM" id="Phobius"/>
    </source>
</evidence>
<name>A0AAF3EQE6_9BILA</name>
<dbReference type="PANTHER" id="PTHR12953:SF0">
    <property type="entry name" value="SUN DOMAIN-CONTAINING OSSIFICATION FACTOR"/>
    <property type="match status" value="1"/>
</dbReference>
<feature type="transmembrane region" description="Helical" evidence="6">
    <location>
        <begin position="694"/>
        <end position="716"/>
    </location>
</feature>
<dbReference type="GO" id="GO:0016020">
    <property type="term" value="C:membrane"/>
    <property type="evidence" value="ECO:0007669"/>
    <property type="project" value="InterPro"/>
</dbReference>